<feature type="compositionally biased region" description="Basic and acidic residues" evidence="1">
    <location>
        <begin position="55"/>
        <end position="64"/>
    </location>
</feature>
<sequence>MFALPGAGGRGSRARRSRPAPQGGDGPRRGRRDELGAIAGGPAEDDSIEGGETVAGRDGRRETGAGHGKGPITHGGRRSAPATTNVT</sequence>
<keyword evidence="3" id="KW-1185">Reference proteome</keyword>
<organism evidence="2 3">
    <name type="scientific">Rugosimonospora acidiphila</name>
    <dbReference type="NCBI Taxonomy" id="556531"/>
    <lineage>
        <taxon>Bacteria</taxon>
        <taxon>Bacillati</taxon>
        <taxon>Actinomycetota</taxon>
        <taxon>Actinomycetes</taxon>
        <taxon>Micromonosporales</taxon>
        <taxon>Micromonosporaceae</taxon>
        <taxon>Rugosimonospora</taxon>
    </lineage>
</organism>
<feature type="compositionally biased region" description="Gly residues" evidence="1">
    <location>
        <begin position="1"/>
        <end position="11"/>
    </location>
</feature>
<proteinExistence type="predicted"/>
<dbReference type="Proteomes" id="UP001501570">
    <property type="component" value="Unassembled WGS sequence"/>
</dbReference>
<dbReference type="EMBL" id="BAABJQ010000006">
    <property type="protein sequence ID" value="GAA5184222.1"/>
    <property type="molecule type" value="Genomic_DNA"/>
</dbReference>
<reference evidence="3" key="1">
    <citation type="journal article" date="2019" name="Int. J. Syst. Evol. Microbiol.">
        <title>The Global Catalogue of Microorganisms (GCM) 10K type strain sequencing project: providing services to taxonomists for standard genome sequencing and annotation.</title>
        <authorList>
            <consortium name="The Broad Institute Genomics Platform"/>
            <consortium name="The Broad Institute Genome Sequencing Center for Infectious Disease"/>
            <person name="Wu L."/>
            <person name="Ma J."/>
        </authorList>
    </citation>
    <scope>NUCLEOTIDE SEQUENCE [LARGE SCALE GENOMIC DNA]</scope>
    <source>
        <strain evidence="3">JCM 18304</strain>
    </source>
</reference>
<feature type="region of interest" description="Disordered" evidence="1">
    <location>
        <begin position="1"/>
        <end position="87"/>
    </location>
</feature>
<protein>
    <submittedName>
        <fullName evidence="2">Uncharacterized protein</fullName>
    </submittedName>
</protein>
<name>A0ABP9RRR8_9ACTN</name>
<gene>
    <name evidence="2" type="ORF">GCM10023322_25240</name>
</gene>
<evidence type="ECO:0000313" key="3">
    <source>
        <dbReference type="Proteomes" id="UP001501570"/>
    </source>
</evidence>
<comment type="caution">
    <text evidence="2">The sequence shown here is derived from an EMBL/GenBank/DDBJ whole genome shotgun (WGS) entry which is preliminary data.</text>
</comment>
<feature type="compositionally biased region" description="Basic and acidic residues" evidence="1">
    <location>
        <begin position="26"/>
        <end position="35"/>
    </location>
</feature>
<evidence type="ECO:0000256" key="1">
    <source>
        <dbReference type="SAM" id="MobiDB-lite"/>
    </source>
</evidence>
<accession>A0ABP9RRR8</accession>
<evidence type="ECO:0000313" key="2">
    <source>
        <dbReference type="EMBL" id="GAA5184222.1"/>
    </source>
</evidence>